<dbReference type="EMBL" id="UINC01053860">
    <property type="protein sequence ID" value="SVB70896.1"/>
    <property type="molecule type" value="Genomic_DNA"/>
</dbReference>
<evidence type="ECO:0008006" key="3">
    <source>
        <dbReference type="Google" id="ProtNLM"/>
    </source>
</evidence>
<dbReference type="InterPro" id="IPR018650">
    <property type="entry name" value="STSV1_Orf64"/>
</dbReference>
<feature type="transmembrane region" description="Helical" evidence="1">
    <location>
        <begin position="93"/>
        <end position="112"/>
    </location>
</feature>
<keyword evidence="1" id="KW-0812">Transmembrane</keyword>
<dbReference type="AlphaFoldDB" id="A0A382G6I8"/>
<keyword evidence="1" id="KW-0472">Membrane</keyword>
<dbReference type="Pfam" id="PF09852">
    <property type="entry name" value="DUF2079"/>
    <property type="match status" value="1"/>
</dbReference>
<proteinExistence type="predicted"/>
<feature type="transmembrane region" description="Helical" evidence="1">
    <location>
        <begin position="181"/>
        <end position="202"/>
    </location>
</feature>
<evidence type="ECO:0000313" key="2">
    <source>
        <dbReference type="EMBL" id="SVB70896.1"/>
    </source>
</evidence>
<sequence length="450" mass="51550">TAVFKLYSFQWNIWDVGIYSDIIFNTSKGKFYSSYNLTHNWGDHFTPSMSFLSIFYWFYPSSNWMTLSKVLALIVSPLMIWKICDNVFAEKKHVYYVGIALSMFWLFFYAPIVNSSYFAFHPSSLAAPAILYSFLCLQKKEWWKMTLVFIFLIGLKEHLASVLIGFGLYMILNTQQKKGGFIFVILGISAIVVIMWVIMPYYRNYAPAWTTGNIENISLINDVLGKSIYLAKLLIPFGFLPIIYWKYGIIAGPAIGVNLLATDKNLYSTSFHYDDLTAPLLFISAILCLNRIIASDFINKYGKKRLFHGLALFWLAFVFALLPASPMRILWKSIPSSMDLQILSELKKFDSMSEGKRIAVQSNIGPLFQREKLQWYLQNEGQPCGMVSHIYSIRSIPVEYVVLVPQLGHYGISDMNLCLKDLSINAQASKVSGFDHLVVYKRINNIKPTN</sequence>
<protein>
    <recommendedName>
        <fullName evidence="3">Glycosyltransferase RgtA/B/C/D-like domain-containing protein</fullName>
    </recommendedName>
</protein>
<feature type="transmembrane region" description="Helical" evidence="1">
    <location>
        <begin position="233"/>
        <end position="256"/>
    </location>
</feature>
<feature type="non-terminal residue" evidence="2">
    <location>
        <position position="1"/>
    </location>
</feature>
<feature type="transmembrane region" description="Helical" evidence="1">
    <location>
        <begin position="276"/>
        <end position="294"/>
    </location>
</feature>
<feature type="transmembrane region" description="Helical" evidence="1">
    <location>
        <begin position="118"/>
        <end position="135"/>
    </location>
</feature>
<keyword evidence="1" id="KW-1133">Transmembrane helix</keyword>
<feature type="transmembrane region" description="Helical" evidence="1">
    <location>
        <begin position="54"/>
        <end position="81"/>
    </location>
</feature>
<organism evidence="2">
    <name type="scientific">marine metagenome</name>
    <dbReference type="NCBI Taxonomy" id="408172"/>
    <lineage>
        <taxon>unclassified sequences</taxon>
        <taxon>metagenomes</taxon>
        <taxon>ecological metagenomes</taxon>
    </lineage>
</organism>
<feature type="transmembrane region" description="Helical" evidence="1">
    <location>
        <begin position="306"/>
        <end position="331"/>
    </location>
</feature>
<reference evidence="2" key="1">
    <citation type="submission" date="2018-05" db="EMBL/GenBank/DDBJ databases">
        <authorList>
            <person name="Lanie J.A."/>
            <person name="Ng W.-L."/>
            <person name="Kazmierczak K.M."/>
            <person name="Andrzejewski T.M."/>
            <person name="Davidsen T.M."/>
            <person name="Wayne K.J."/>
            <person name="Tettelin H."/>
            <person name="Glass J.I."/>
            <person name="Rusch D."/>
            <person name="Podicherti R."/>
            <person name="Tsui H.-C.T."/>
            <person name="Winkler M.E."/>
        </authorList>
    </citation>
    <scope>NUCLEOTIDE SEQUENCE</scope>
</reference>
<gene>
    <name evidence="2" type="ORF">METZ01_LOCUS223750</name>
</gene>
<accession>A0A382G6I8</accession>
<name>A0A382G6I8_9ZZZZ</name>
<feature type="transmembrane region" description="Helical" evidence="1">
    <location>
        <begin position="147"/>
        <end position="169"/>
    </location>
</feature>
<evidence type="ECO:0000256" key="1">
    <source>
        <dbReference type="SAM" id="Phobius"/>
    </source>
</evidence>